<keyword evidence="2" id="KW-1003">Cell membrane</keyword>
<evidence type="ECO:0000256" key="3">
    <source>
        <dbReference type="ARBA" id="ARBA00022692"/>
    </source>
</evidence>
<dbReference type="GO" id="GO:0005886">
    <property type="term" value="C:plasma membrane"/>
    <property type="evidence" value="ECO:0007669"/>
    <property type="project" value="UniProtKB-SubCell"/>
</dbReference>
<feature type="transmembrane region" description="Helical" evidence="6">
    <location>
        <begin position="286"/>
        <end position="305"/>
    </location>
</feature>
<name>A0A1D8JG14_9BACL</name>
<protein>
    <submittedName>
        <fullName evidence="7">Stage V sporulation protein B</fullName>
    </submittedName>
</protein>
<feature type="transmembrane region" description="Helical" evidence="6">
    <location>
        <begin position="410"/>
        <end position="429"/>
    </location>
</feature>
<dbReference type="AlphaFoldDB" id="A0A1D8JG14"/>
<evidence type="ECO:0000256" key="5">
    <source>
        <dbReference type="ARBA" id="ARBA00023136"/>
    </source>
</evidence>
<dbReference type="RefSeq" id="WP_075527761.1">
    <property type="nucleotide sequence ID" value="NZ_CP017560.1"/>
</dbReference>
<feature type="transmembrane region" description="Helical" evidence="6">
    <location>
        <begin position="87"/>
        <end position="109"/>
    </location>
</feature>
<dbReference type="CDD" id="cd13124">
    <property type="entry name" value="MATE_SpoVB_like"/>
    <property type="match status" value="1"/>
</dbReference>
<evidence type="ECO:0000256" key="4">
    <source>
        <dbReference type="ARBA" id="ARBA00022989"/>
    </source>
</evidence>
<dbReference type="Pfam" id="PF01943">
    <property type="entry name" value="Polysacc_synt"/>
    <property type="match status" value="1"/>
</dbReference>
<feature type="transmembrane region" description="Helical" evidence="6">
    <location>
        <begin position="121"/>
        <end position="138"/>
    </location>
</feature>
<dbReference type="Proteomes" id="UP000185746">
    <property type="component" value="Chromosome"/>
</dbReference>
<dbReference type="EMBL" id="CP017560">
    <property type="protein sequence ID" value="AOV07628.1"/>
    <property type="molecule type" value="Genomic_DNA"/>
</dbReference>
<accession>A0A1D8JG14</accession>
<feature type="transmembrane region" description="Helical" evidence="6">
    <location>
        <begin position="386"/>
        <end position="404"/>
    </location>
</feature>
<feature type="transmembrane region" description="Helical" evidence="6">
    <location>
        <begin position="159"/>
        <end position="176"/>
    </location>
</feature>
<comment type="subcellular location">
    <subcellularLocation>
        <location evidence="1">Cell membrane</location>
        <topology evidence="1">Multi-pass membrane protein</topology>
    </subcellularLocation>
</comment>
<evidence type="ECO:0000256" key="6">
    <source>
        <dbReference type="SAM" id="Phobius"/>
    </source>
</evidence>
<sequence>MKSFIRGTAVLMFAVFLSKLLGFVFRIQFMRIAGEEAVGIYMTAYPAFIFFLSLVQLGVPIAIAKVIAELDVKGEKEKIQSVMRTSYLLTFFAALAFIPASILFVPYLATNLLGNPASASALYAGIAIVPISAIGGLIRGYFQGIARMEETAWSQIIEQSLRIALITWLLPLVFSAESNAMNAAYAMGITLLAELASVLYLFFKYSQQKRKRKTIKSDKKLYPFEPILSISLPASGSRLFGTFTWFLEPIIFLRALTLSGITAIAATSLYGVISGVLIPLLLFPSFIPYALSVVLVPAVSGAAASSNKKKLRNRIHLALRLSAITGTFAAAVFFIHGAALAEKLFQVTEGAHYMTILAPVFFFYYIQSPLYSILQATGDAKAGMMNSVYGGIAKLGVMFVLASQPGLQETGAVLAIGFGVLVTSFLHIATLRKNKAAAAGFSMFALPYISFVLTAIMRPIFIPIGNVGLVMECVITTLFLFMVLILTRQLRYGDFMHFKRLLKFQR</sequence>
<dbReference type="PANTHER" id="PTHR30250:SF24">
    <property type="entry name" value="STAGE V SPORULATION PROTEIN B"/>
    <property type="match status" value="1"/>
</dbReference>
<dbReference type="PIRSF" id="PIRSF038958">
    <property type="entry name" value="PG_synth_SpoVB"/>
    <property type="match status" value="1"/>
</dbReference>
<proteinExistence type="predicted"/>
<feature type="transmembrane region" description="Helical" evidence="6">
    <location>
        <begin position="182"/>
        <end position="203"/>
    </location>
</feature>
<dbReference type="InterPro" id="IPR024923">
    <property type="entry name" value="PG_synth_SpoVB"/>
</dbReference>
<feature type="transmembrane region" description="Helical" evidence="6">
    <location>
        <begin position="441"/>
        <end position="461"/>
    </location>
</feature>
<organism evidence="7 8">
    <name type="scientific">Sporosarcina ureilytica</name>
    <dbReference type="NCBI Taxonomy" id="298596"/>
    <lineage>
        <taxon>Bacteria</taxon>
        <taxon>Bacillati</taxon>
        <taxon>Bacillota</taxon>
        <taxon>Bacilli</taxon>
        <taxon>Bacillales</taxon>
        <taxon>Caryophanaceae</taxon>
        <taxon>Sporosarcina</taxon>
    </lineage>
</organism>
<reference evidence="7 8" key="1">
    <citation type="submission" date="2016-09" db="EMBL/GenBank/DDBJ databases">
        <title>Complete genome sequence of the Lysinibacillus sphaericus LMG 22257, a specie of Bacillus with ureolytic activity that can effectively biodeposit calcium carbonate.</title>
        <authorList>
            <person name="Yan W."/>
        </authorList>
    </citation>
    <scope>NUCLEOTIDE SEQUENCE [LARGE SCALE GENOMIC DNA]</scope>
    <source>
        <strain evidence="7 8">LMG 22257</strain>
    </source>
</reference>
<gene>
    <name evidence="7" type="ORF">BI350_08830</name>
</gene>
<feature type="transmembrane region" description="Helical" evidence="6">
    <location>
        <begin position="255"/>
        <end position="280"/>
    </location>
</feature>
<feature type="transmembrane region" description="Helical" evidence="6">
    <location>
        <begin position="46"/>
        <end position="67"/>
    </location>
</feature>
<keyword evidence="8" id="KW-1185">Reference proteome</keyword>
<evidence type="ECO:0000256" key="2">
    <source>
        <dbReference type="ARBA" id="ARBA00022475"/>
    </source>
</evidence>
<keyword evidence="5 6" id="KW-0472">Membrane</keyword>
<evidence type="ECO:0000313" key="8">
    <source>
        <dbReference type="Proteomes" id="UP000185746"/>
    </source>
</evidence>
<evidence type="ECO:0000256" key="1">
    <source>
        <dbReference type="ARBA" id="ARBA00004651"/>
    </source>
</evidence>
<dbReference type="InterPro" id="IPR050833">
    <property type="entry name" value="Poly_Biosynth_Transport"/>
</dbReference>
<keyword evidence="4 6" id="KW-1133">Transmembrane helix</keyword>
<keyword evidence="3 6" id="KW-0812">Transmembrane</keyword>
<dbReference type="KEGG" id="surl:BI350_08830"/>
<dbReference type="PANTHER" id="PTHR30250">
    <property type="entry name" value="PST FAMILY PREDICTED COLANIC ACID TRANSPORTER"/>
    <property type="match status" value="1"/>
</dbReference>
<feature type="transmembrane region" description="Helical" evidence="6">
    <location>
        <begin position="351"/>
        <end position="374"/>
    </location>
</feature>
<feature type="transmembrane region" description="Helical" evidence="6">
    <location>
        <begin position="467"/>
        <end position="486"/>
    </location>
</feature>
<feature type="transmembrane region" description="Helical" evidence="6">
    <location>
        <begin position="317"/>
        <end position="339"/>
    </location>
</feature>
<dbReference type="InterPro" id="IPR002797">
    <property type="entry name" value="Polysacc_synth"/>
</dbReference>
<evidence type="ECO:0000313" key="7">
    <source>
        <dbReference type="EMBL" id="AOV07628.1"/>
    </source>
</evidence>